<gene>
    <name evidence="2" type="ORF">SAMN05421756_10611</name>
</gene>
<dbReference type="AlphaFoldDB" id="A0A1H9IWQ6"/>
<proteinExistence type="predicted"/>
<evidence type="ECO:0000313" key="3">
    <source>
        <dbReference type="Proteomes" id="UP000198504"/>
    </source>
</evidence>
<keyword evidence="1" id="KW-0812">Transmembrane</keyword>
<keyword evidence="1" id="KW-0472">Membrane</keyword>
<dbReference type="OrthoDB" id="556169at2"/>
<keyword evidence="3" id="KW-1185">Reference proteome</keyword>
<dbReference type="Proteomes" id="UP000198504">
    <property type="component" value="Unassembled WGS sequence"/>
</dbReference>
<evidence type="ECO:0000313" key="2">
    <source>
        <dbReference type="EMBL" id="SEQ79043.1"/>
    </source>
</evidence>
<protein>
    <submittedName>
        <fullName evidence="2">Uncharacterized protein</fullName>
    </submittedName>
</protein>
<sequence length="79" mass="8676">MEPRHPPSARWLDGALAVTLTVGLLFNLARAVAGDGGWPSQQPWRGVRLVVGVLFLLALVARLTLWAGARLRARRARRP</sequence>
<reference evidence="3" key="1">
    <citation type="submission" date="2016-10" db="EMBL/GenBank/DDBJ databases">
        <authorList>
            <person name="Varghese N."/>
            <person name="Submissions S."/>
        </authorList>
    </citation>
    <scope>NUCLEOTIDE SEQUENCE [LARGE SCALE GENOMIC DNA]</scope>
    <source>
        <strain evidence="3">CGMCC 4.6856</strain>
    </source>
</reference>
<name>A0A1H9IWQ6_9ACTN</name>
<keyword evidence="1" id="KW-1133">Transmembrane helix</keyword>
<organism evidence="2 3">
    <name type="scientific">Microlunatus flavus</name>
    <dbReference type="NCBI Taxonomy" id="1036181"/>
    <lineage>
        <taxon>Bacteria</taxon>
        <taxon>Bacillati</taxon>
        <taxon>Actinomycetota</taxon>
        <taxon>Actinomycetes</taxon>
        <taxon>Propionibacteriales</taxon>
        <taxon>Propionibacteriaceae</taxon>
        <taxon>Microlunatus</taxon>
    </lineage>
</organism>
<feature type="transmembrane region" description="Helical" evidence="1">
    <location>
        <begin position="47"/>
        <end position="69"/>
    </location>
</feature>
<evidence type="ECO:0000256" key="1">
    <source>
        <dbReference type="SAM" id="Phobius"/>
    </source>
</evidence>
<dbReference type="RefSeq" id="WP_091181850.1">
    <property type="nucleotide sequence ID" value="NZ_FOFA01000006.1"/>
</dbReference>
<dbReference type="EMBL" id="FOFA01000006">
    <property type="protein sequence ID" value="SEQ79043.1"/>
    <property type="molecule type" value="Genomic_DNA"/>
</dbReference>
<accession>A0A1H9IWQ6</accession>
<dbReference type="STRING" id="1036181.SAMN05421756_10611"/>